<organism evidence="2 3">
    <name type="scientific">Ephemerocybe angulata</name>
    <dbReference type="NCBI Taxonomy" id="980116"/>
    <lineage>
        <taxon>Eukaryota</taxon>
        <taxon>Fungi</taxon>
        <taxon>Dikarya</taxon>
        <taxon>Basidiomycota</taxon>
        <taxon>Agaricomycotina</taxon>
        <taxon>Agaricomycetes</taxon>
        <taxon>Agaricomycetidae</taxon>
        <taxon>Agaricales</taxon>
        <taxon>Agaricineae</taxon>
        <taxon>Psathyrellaceae</taxon>
        <taxon>Ephemerocybe</taxon>
    </lineage>
</organism>
<dbReference type="AlphaFoldDB" id="A0A8H6IJQ8"/>
<keyword evidence="3" id="KW-1185">Reference proteome</keyword>
<feature type="chain" id="PRO_5034318714" description="Secreted protein" evidence="1">
    <location>
        <begin position="18"/>
        <end position="82"/>
    </location>
</feature>
<comment type="caution">
    <text evidence="2">The sequence shown here is derived from an EMBL/GenBank/DDBJ whole genome shotgun (WGS) entry which is preliminary data.</text>
</comment>
<feature type="signal peptide" evidence="1">
    <location>
        <begin position="1"/>
        <end position="17"/>
    </location>
</feature>
<accession>A0A8H6IJQ8</accession>
<gene>
    <name evidence="2" type="ORF">DFP72DRAFT_868167</name>
</gene>
<protein>
    <recommendedName>
        <fullName evidence="4">Secreted protein</fullName>
    </recommendedName>
</protein>
<evidence type="ECO:0000313" key="3">
    <source>
        <dbReference type="Proteomes" id="UP000521943"/>
    </source>
</evidence>
<proteinExistence type="predicted"/>
<evidence type="ECO:0000256" key="1">
    <source>
        <dbReference type="SAM" id="SignalP"/>
    </source>
</evidence>
<evidence type="ECO:0008006" key="4">
    <source>
        <dbReference type="Google" id="ProtNLM"/>
    </source>
</evidence>
<name>A0A8H6IJQ8_9AGAR</name>
<evidence type="ECO:0000313" key="2">
    <source>
        <dbReference type="EMBL" id="KAF6765592.1"/>
    </source>
</evidence>
<sequence>MSNPPVIVLAEWSSVLGLECLVHCAEWDPCSRACASGDNDVHITGMRFYPAYLCTVFFNSGSPPLLLDLVLHAESSSVFMIS</sequence>
<dbReference type="EMBL" id="JACGCI010000002">
    <property type="protein sequence ID" value="KAF6765592.1"/>
    <property type="molecule type" value="Genomic_DNA"/>
</dbReference>
<reference evidence="2 3" key="1">
    <citation type="submission" date="2020-07" db="EMBL/GenBank/DDBJ databases">
        <title>Comparative genomics of pyrophilous fungi reveals a link between fire events and developmental genes.</title>
        <authorList>
            <consortium name="DOE Joint Genome Institute"/>
            <person name="Steindorff A.S."/>
            <person name="Carver A."/>
            <person name="Calhoun S."/>
            <person name="Stillman K."/>
            <person name="Liu H."/>
            <person name="Lipzen A."/>
            <person name="Pangilinan J."/>
            <person name="Labutti K."/>
            <person name="Bruns T.D."/>
            <person name="Grigoriev I.V."/>
        </authorList>
    </citation>
    <scope>NUCLEOTIDE SEQUENCE [LARGE SCALE GENOMIC DNA]</scope>
    <source>
        <strain evidence="2 3">CBS 144469</strain>
    </source>
</reference>
<keyword evidence="1" id="KW-0732">Signal</keyword>
<dbReference type="Proteomes" id="UP000521943">
    <property type="component" value="Unassembled WGS sequence"/>
</dbReference>